<protein>
    <submittedName>
        <fullName evidence="1">Uncharacterized protein</fullName>
    </submittedName>
</protein>
<dbReference type="EMBL" id="GGEC01082223">
    <property type="protein sequence ID" value="MBX62707.1"/>
    <property type="molecule type" value="Transcribed_RNA"/>
</dbReference>
<sequence length="29" mass="3619">MFHAINDTVRPLDHTKFYKQTTNNYRRHN</sequence>
<dbReference type="AlphaFoldDB" id="A0A2P2Q6V8"/>
<name>A0A2P2Q6V8_RHIMU</name>
<reference evidence="1" key="1">
    <citation type="submission" date="2018-02" db="EMBL/GenBank/DDBJ databases">
        <title>Rhizophora mucronata_Transcriptome.</title>
        <authorList>
            <person name="Meera S.P."/>
            <person name="Sreeshan A."/>
            <person name="Augustine A."/>
        </authorList>
    </citation>
    <scope>NUCLEOTIDE SEQUENCE</scope>
    <source>
        <tissue evidence="1">Leaf</tissue>
    </source>
</reference>
<evidence type="ECO:0000313" key="1">
    <source>
        <dbReference type="EMBL" id="MBX62707.1"/>
    </source>
</evidence>
<accession>A0A2P2Q6V8</accession>
<organism evidence="1">
    <name type="scientific">Rhizophora mucronata</name>
    <name type="common">Asiatic mangrove</name>
    <dbReference type="NCBI Taxonomy" id="61149"/>
    <lineage>
        <taxon>Eukaryota</taxon>
        <taxon>Viridiplantae</taxon>
        <taxon>Streptophyta</taxon>
        <taxon>Embryophyta</taxon>
        <taxon>Tracheophyta</taxon>
        <taxon>Spermatophyta</taxon>
        <taxon>Magnoliopsida</taxon>
        <taxon>eudicotyledons</taxon>
        <taxon>Gunneridae</taxon>
        <taxon>Pentapetalae</taxon>
        <taxon>rosids</taxon>
        <taxon>fabids</taxon>
        <taxon>Malpighiales</taxon>
        <taxon>Rhizophoraceae</taxon>
        <taxon>Rhizophora</taxon>
    </lineage>
</organism>
<proteinExistence type="predicted"/>